<evidence type="ECO:0000313" key="2">
    <source>
        <dbReference type="Proteomes" id="UP001282474"/>
    </source>
</evidence>
<dbReference type="RefSeq" id="WP_196789827.1">
    <property type="nucleotide sequence ID" value="NZ_JABXWF010000017.1"/>
</dbReference>
<organism evidence="1 2">
    <name type="scientific">Streptomyces caniscabiei</name>
    <dbReference type="NCBI Taxonomy" id="2746961"/>
    <lineage>
        <taxon>Bacteria</taxon>
        <taxon>Bacillati</taxon>
        <taxon>Actinomycetota</taxon>
        <taxon>Actinomycetes</taxon>
        <taxon>Kitasatosporales</taxon>
        <taxon>Streptomycetaceae</taxon>
        <taxon>Streptomyces</taxon>
    </lineage>
</organism>
<dbReference type="EMBL" id="JARAWJ010000082">
    <property type="protein sequence ID" value="MDX3044411.1"/>
    <property type="molecule type" value="Genomic_DNA"/>
</dbReference>
<reference evidence="1 2" key="1">
    <citation type="journal article" date="2023" name="Microb. Genom.">
        <title>Mesoterricola silvestris gen. nov., sp. nov., Mesoterricola sediminis sp. nov., Geothrix oryzae sp. nov., Geothrix edaphica sp. nov., Geothrix rubra sp. nov., and Geothrix limicola sp. nov., six novel members of Acidobacteriota isolated from soils.</title>
        <authorList>
            <person name="Weisberg A.J."/>
            <person name="Pearce E."/>
            <person name="Kramer C.G."/>
            <person name="Chang J.H."/>
            <person name="Clarke C.R."/>
        </authorList>
    </citation>
    <scope>NUCLEOTIDE SEQUENCE [LARGE SCALE GENOMIC DNA]</scope>
    <source>
        <strain evidence="1 2">NE20-4-1</strain>
    </source>
</reference>
<name>A0ABU4N4I9_9ACTN</name>
<proteinExistence type="predicted"/>
<accession>A0ABU4N4I9</accession>
<dbReference type="Proteomes" id="UP001282474">
    <property type="component" value="Unassembled WGS sequence"/>
</dbReference>
<dbReference type="InterPro" id="IPR032345">
    <property type="entry name" value="PnbB"/>
</dbReference>
<protein>
    <submittedName>
        <fullName evidence="1">DUF4863 family protein</fullName>
    </submittedName>
</protein>
<sequence>MTREDVQAVAEDNERALIERSIPFLDEVRNRTPGKELEAWLNTTYGPDSELYRDLARLT</sequence>
<keyword evidence="2" id="KW-1185">Reference proteome</keyword>
<evidence type="ECO:0000313" key="1">
    <source>
        <dbReference type="EMBL" id="MDX3044411.1"/>
    </source>
</evidence>
<comment type="caution">
    <text evidence="1">The sequence shown here is derived from an EMBL/GenBank/DDBJ whole genome shotgun (WGS) entry which is preliminary data.</text>
</comment>
<gene>
    <name evidence="1" type="ORF">PV383_45730</name>
</gene>
<dbReference type="Pfam" id="PF16155">
    <property type="entry name" value="PnbB"/>
    <property type="match status" value="1"/>
</dbReference>